<accession>A0A3G5AAK9</accession>
<organism evidence="1">
    <name type="scientific">Hyperionvirus sp</name>
    <dbReference type="NCBI Taxonomy" id="2487770"/>
    <lineage>
        <taxon>Viruses</taxon>
        <taxon>Varidnaviria</taxon>
        <taxon>Bamfordvirae</taxon>
        <taxon>Nucleocytoviricota</taxon>
        <taxon>Megaviricetes</taxon>
        <taxon>Imitervirales</taxon>
        <taxon>Mimiviridae</taxon>
        <taxon>Klosneuvirinae</taxon>
    </lineage>
</organism>
<name>A0A3G5AAK9_9VIRU</name>
<dbReference type="EMBL" id="MK072391">
    <property type="protein sequence ID" value="AYV83584.1"/>
    <property type="molecule type" value="Genomic_DNA"/>
</dbReference>
<reference evidence="1" key="1">
    <citation type="submission" date="2018-10" db="EMBL/GenBank/DDBJ databases">
        <title>Hidden diversity of soil giant viruses.</title>
        <authorList>
            <person name="Schulz F."/>
            <person name="Alteio L."/>
            <person name="Goudeau D."/>
            <person name="Ryan E.M."/>
            <person name="Malmstrom R.R."/>
            <person name="Blanchard J."/>
            <person name="Woyke T."/>
        </authorList>
    </citation>
    <scope>NUCLEOTIDE SEQUENCE</scope>
    <source>
        <strain evidence="1">HYV1</strain>
    </source>
</reference>
<sequence>MNILQDAGTKDQILLELDKKIRIKYYKQGNKNKTCVYGLFDFMTEA</sequence>
<proteinExistence type="predicted"/>
<evidence type="ECO:0000313" key="1">
    <source>
        <dbReference type="EMBL" id="AYV83584.1"/>
    </source>
</evidence>
<protein>
    <submittedName>
        <fullName evidence="1">Uncharacterized protein</fullName>
    </submittedName>
</protein>
<gene>
    <name evidence="1" type="ORF">Hyperionvirus9_1</name>
</gene>
<feature type="non-terminal residue" evidence="1">
    <location>
        <position position="46"/>
    </location>
</feature>